<feature type="domain" description="N-acetyltransferase" evidence="1">
    <location>
        <begin position="5"/>
        <end position="159"/>
    </location>
</feature>
<dbReference type="CDD" id="cd04301">
    <property type="entry name" value="NAT_SF"/>
    <property type="match status" value="1"/>
</dbReference>
<keyword evidence="3" id="KW-1185">Reference proteome</keyword>
<dbReference type="Pfam" id="PF00583">
    <property type="entry name" value="Acetyltransf_1"/>
    <property type="match status" value="1"/>
</dbReference>
<dbReference type="EMBL" id="JABBFV010000013">
    <property type="protein sequence ID" value="NML11737.1"/>
    <property type="molecule type" value="Genomic_DNA"/>
</dbReference>
<gene>
    <name evidence="2" type="ORF">HHL08_16540</name>
</gene>
<evidence type="ECO:0000313" key="2">
    <source>
        <dbReference type="EMBL" id="NML11737.1"/>
    </source>
</evidence>
<dbReference type="SUPFAM" id="SSF55729">
    <property type="entry name" value="Acyl-CoA N-acyltransferases (Nat)"/>
    <property type="match status" value="1"/>
</dbReference>
<dbReference type="GO" id="GO:0016747">
    <property type="term" value="F:acyltransferase activity, transferring groups other than amino-acyl groups"/>
    <property type="evidence" value="ECO:0007669"/>
    <property type="project" value="InterPro"/>
</dbReference>
<dbReference type="Proteomes" id="UP000519023">
    <property type="component" value="Unassembled WGS sequence"/>
</dbReference>
<evidence type="ECO:0000313" key="3">
    <source>
        <dbReference type="Proteomes" id="UP000519023"/>
    </source>
</evidence>
<evidence type="ECO:0000259" key="1">
    <source>
        <dbReference type="PROSITE" id="PS51186"/>
    </source>
</evidence>
<keyword evidence="2" id="KW-0808">Transferase</keyword>
<name>A0A7X9ZTL1_9SPHN</name>
<proteinExistence type="predicted"/>
<accession>A0A7X9ZTL1</accession>
<dbReference type="PROSITE" id="PS51186">
    <property type="entry name" value="GNAT"/>
    <property type="match status" value="1"/>
</dbReference>
<comment type="caution">
    <text evidence="2">The sequence shown here is derived from an EMBL/GenBank/DDBJ whole genome shotgun (WGS) entry which is preliminary data.</text>
</comment>
<dbReference type="InterPro" id="IPR016181">
    <property type="entry name" value="Acyl_CoA_acyltransferase"/>
</dbReference>
<dbReference type="AlphaFoldDB" id="A0A7X9ZTL1"/>
<reference evidence="2 3" key="1">
    <citation type="submission" date="2020-04" db="EMBL/GenBank/DDBJ databases">
        <title>Sphingobium sp. AR-3-1 isolated from Arctic soil.</title>
        <authorList>
            <person name="Dahal R.H."/>
            <person name="Chaudhary D.K."/>
        </authorList>
    </citation>
    <scope>NUCLEOTIDE SEQUENCE [LARGE SCALE GENOMIC DNA]</scope>
    <source>
        <strain evidence="2 3">AR-3-1</strain>
    </source>
</reference>
<organism evidence="2 3">
    <name type="scientific">Sphingobium psychrophilum</name>
    <dbReference type="NCBI Taxonomy" id="2728834"/>
    <lineage>
        <taxon>Bacteria</taxon>
        <taxon>Pseudomonadati</taxon>
        <taxon>Pseudomonadota</taxon>
        <taxon>Alphaproteobacteria</taxon>
        <taxon>Sphingomonadales</taxon>
        <taxon>Sphingomonadaceae</taxon>
        <taxon>Sphingobium</taxon>
    </lineage>
</organism>
<dbReference type="RefSeq" id="WP_169574178.1">
    <property type="nucleotide sequence ID" value="NZ_JABBFV010000013.1"/>
</dbReference>
<sequence>MNREISIRSERPDDGPAITNAVRRAYANVAYSDHREHLMIERLRKLEDYDPRLSLLAEIDNEMVGHILLTQAEIRDTRSSVATLALAPLSVVPGHQSCGVGKRLVGEAHRRAADLGFVSVLLVGIPSYYPQFGYEPLSRYPITLPFEVPAENCMILSLTPHALDGVSGLVHYTDGWLEH</sequence>
<protein>
    <submittedName>
        <fullName evidence="2">N-acetyltransferase</fullName>
    </submittedName>
</protein>
<dbReference type="Gene3D" id="3.40.630.30">
    <property type="match status" value="1"/>
</dbReference>
<dbReference type="InterPro" id="IPR000182">
    <property type="entry name" value="GNAT_dom"/>
</dbReference>